<dbReference type="SFLD" id="SFLDG01017">
    <property type="entry name" value="Polyprenyl_Transferase_Like"/>
    <property type="match status" value="1"/>
</dbReference>
<dbReference type="GO" id="GO:0005737">
    <property type="term" value="C:cytoplasm"/>
    <property type="evidence" value="ECO:0007669"/>
    <property type="project" value="UniProtKB-ARBA"/>
</dbReference>
<protein>
    <submittedName>
        <fullName evidence="8">Farnesyl-diphosphate synthase</fullName>
    </submittedName>
</protein>
<dbReference type="STRING" id="914150.TQ33_1884"/>
<comment type="cofactor">
    <cofactor evidence="1">
        <name>Mg(2+)</name>
        <dbReference type="ChEBI" id="CHEBI:18420"/>
    </cofactor>
</comment>
<dbReference type="CDD" id="cd00685">
    <property type="entry name" value="Trans_IPPS_HT"/>
    <property type="match status" value="1"/>
</dbReference>
<evidence type="ECO:0000256" key="2">
    <source>
        <dbReference type="ARBA" id="ARBA00006706"/>
    </source>
</evidence>
<dbReference type="Pfam" id="PF00348">
    <property type="entry name" value="polyprenyl_synt"/>
    <property type="match status" value="1"/>
</dbReference>
<evidence type="ECO:0000313" key="9">
    <source>
        <dbReference type="Proteomes" id="UP000034071"/>
    </source>
</evidence>
<comment type="similarity">
    <text evidence="2 7">Belongs to the FPP/GGPP synthase family.</text>
</comment>
<keyword evidence="5" id="KW-0460">Magnesium</keyword>
<dbReference type="PROSITE" id="PS00723">
    <property type="entry name" value="POLYPRENYL_SYNTHASE_1"/>
    <property type="match status" value="1"/>
</dbReference>
<dbReference type="SFLD" id="SFLDS00005">
    <property type="entry name" value="Isoprenoid_Synthase_Type_I"/>
    <property type="match status" value="1"/>
</dbReference>
<accession>A0A0F6TS60</accession>
<dbReference type="FunFam" id="1.10.600.10:FF:000001">
    <property type="entry name" value="Geranylgeranyl diphosphate synthase"/>
    <property type="match status" value="1"/>
</dbReference>
<proteinExistence type="inferred from homology"/>
<dbReference type="GO" id="GO:0008654">
    <property type="term" value="P:phospholipid biosynthetic process"/>
    <property type="evidence" value="ECO:0007669"/>
    <property type="project" value="UniProtKB-ARBA"/>
</dbReference>
<name>A0A0F6TS60_9GAMM</name>
<dbReference type="PANTHER" id="PTHR43281:SF1">
    <property type="entry name" value="FARNESYL DIPHOSPHATE SYNTHASE"/>
    <property type="match status" value="1"/>
</dbReference>
<dbReference type="Gene3D" id="1.10.600.10">
    <property type="entry name" value="Farnesyl Diphosphate Synthase"/>
    <property type="match status" value="1"/>
</dbReference>
<sequence>MTIEQHLQQWQEQVAQLLEARLPQSASVPHTLHQAMRYGALNGGKRIRPILVFATGEALGATLHDLSSPALAVELIHCYSLVHDDLPAMDDDDLRRGKPTCHIQFNEATAILAGDALHTQAFQELSSFEFSPQAQPQQLEMIRVLAEASGSLGMGGGQAIDLESTQKVIDLPMLENMHRMKTGALIKASVLLGALSAGPLKEEERQALVDYADAIGLAFQVKDDILDIESDTETLGKPQGSDLEKEKNTYPALLGIEGSCQKLDDLLQLALQALAQLPYNTQLLADLAEFIVHRKS</sequence>
<dbReference type="PROSITE" id="PS00444">
    <property type="entry name" value="POLYPRENYL_SYNTHASE_2"/>
    <property type="match status" value="1"/>
</dbReference>
<gene>
    <name evidence="8" type="ORF">TQ33_1884</name>
</gene>
<dbReference type="KEGG" id="kge:TQ33_1884"/>
<evidence type="ECO:0000256" key="5">
    <source>
        <dbReference type="ARBA" id="ARBA00022842"/>
    </source>
</evidence>
<keyword evidence="3 7" id="KW-0808">Transferase</keyword>
<dbReference type="InterPro" id="IPR033749">
    <property type="entry name" value="Polyprenyl_synt_CS"/>
</dbReference>
<dbReference type="NCBIfam" id="NF007877">
    <property type="entry name" value="PRK10581.1"/>
    <property type="match status" value="1"/>
</dbReference>
<dbReference type="Proteomes" id="UP000034071">
    <property type="component" value="Chromosome"/>
</dbReference>
<evidence type="ECO:0000256" key="3">
    <source>
        <dbReference type="ARBA" id="ARBA00022679"/>
    </source>
</evidence>
<evidence type="ECO:0000256" key="4">
    <source>
        <dbReference type="ARBA" id="ARBA00022723"/>
    </source>
</evidence>
<dbReference type="PATRIC" id="fig|914150.5.peg.1910"/>
<keyword evidence="6" id="KW-0414">Isoprene biosynthesis</keyword>
<dbReference type="InterPro" id="IPR053378">
    <property type="entry name" value="Prenyl_diphosphate_synthase"/>
</dbReference>
<dbReference type="InterPro" id="IPR000092">
    <property type="entry name" value="Polyprenyl_synt"/>
</dbReference>
<dbReference type="OrthoDB" id="9805316at2"/>
<dbReference type="SUPFAM" id="SSF48576">
    <property type="entry name" value="Terpenoid synthases"/>
    <property type="match status" value="1"/>
</dbReference>
<dbReference type="EMBL" id="CP010975">
    <property type="protein sequence ID" value="AKE52819.1"/>
    <property type="molecule type" value="Genomic_DNA"/>
</dbReference>
<evidence type="ECO:0000256" key="1">
    <source>
        <dbReference type="ARBA" id="ARBA00001946"/>
    </source>
</evidence>
<dbReference type="InterPro" id="IPR008949">
    <property type="entry name" value="Isoprenoid_synthase_dom_sf"/>
</dbReference>
<evidence type="ECO:0000313" key="8">
    <source>
        <dbReference type="EMBL" id="AKE52819.1"/>
    </source>
</evidence>
<reference evidence="8 9" key="1">
    <citation type="submission" date="2015-02" db="EMBL/GenBank/DDBJ databases">
        <title>Complete genome sequence of Kangiella geojedonensis strain YCS-5T.</title>
        <authorList>
            <person name="Kim K.M."/>
        </authorList>
    </citation>
    <scope>NUCLEOTIDE SEQUENCE [LARGE SCALE GENOMIC DNA]</scope>
    <source>
        <strain evidence="8 9">YCS-5</strain>
    </source>
</reference>
<evidence type="ECO:0000256" key="6">
    <source>
        <dbReference type="ARBA" id="ARBA00023229"/>
    </source>
</evidence>
<dbReference type="HOGENOM" id="CLU_014015_0_1_6"/>
<keyword evidence="9" id="KW-1185">Reference proteome</keyword>
<dbReference type="PANTHER" id="PTHR43281">
    <property type="entry name" value="FARNESYL DIPHOSPHATE SYNTHASE"/>
    <property type="match status" value="1"/>
</dbReference>
<dbReference type="GO" id="GO:0046872">
    <property type="term" value="F:metal ion binding"/>
    <property type="evidence" value="ECO:0007669"/>
    <property type="project" value="UniProtKB-KW"/>
</dbReference>
<dbReference type="GO" id="GO:0016114">
    <property type="term" value="P:terpenoid biosynthetic process"/>
    <property type="evidence" value="ECO:0007669"/>
    <property type="project" value="UniProtKB-ARBA"/>
</dbReference>
<dbReference type="GO" id="GO:0004659">
    <property type="term" value="F:prenyltransferase activity"/>
    <property type="evidence" value="ECO:0007669"/>
    <property type="project" value="InterPro"/>
</dbReference>
<dbReference type="NCBIfam" id="NF045485">
    <property type="entry name" value="FPPsyn"/>
    <property type="match status" value="1"/>
</dbReference>
<evidence type="ECO:0000256" key="7">
    <source>
        <dbReference type="RuleBase" id="RU004466"/>
    </source>
</evidence>
<organism evidence="8 9">
    <name type="scientific">Kangiella geojedonensis</name>
    <dbReference type="NCBI Taxonomy" id="914150"/>
    <lineage>
        <taxon>Bacteria</taxon>
        <taxon>Pseudomonadati</taxon>
        <taxon>Pseudomonadota</taxon>
        <taxon>Gammaproteobacteria</taxon>
        <taxon>Kangiellales</taxon>
        <taxon>Kangiellaceae</taxon>
        <taxon>Kangiella</taxon>
    </lineage>
</organism>
<keyword evidence="4" id="KW-0479">Metal-binding</keyword>
<dbReference type="AlphaFoldDB" id="A0A0F6TS60"/>